<feature type="domain" description="VOC" evidence="1">
    <location>
        <begin position="137"/>
        <end position="258"/>
    </location>
</feature>
<dbReference type="InterPro" id="IPR004360">
    <property type="entry name" value="Glyas_Fos-R_dOase_dom"/>
</dbReference>
<proteinExistence type="predicted"/>
<dbReference type="SUPFAM" id="SSF54593">
    <property type="entry name" value="Glyoxalase/Bleomycin resistance protein/Dihydroxybiphenyl dioxygenase"/>
    <property type="match status" value="2"/>
</dbReference>
<organism evidence="2 3">
    <name type="scientific">Streptomyces rectiviolaceus</name>
    <dbReference type="NCBI Taxonomy" id="332591"/>
    <lineage>
        <taxon>Bacteria</taxon>
        <taxon>Bacillati</taxon>
        <taxon>Actinomycetota</taxon>
        <taxon>Actinomycetes</taxon>
        <taxon>Kitasatosporales</taxon>
        <taxon>Streptomycetaceae</taxon>
        <taxon>Streptomyces</taxon>
    </lineage>
</organism>
<reference evidence="3" key="1">
    <citation type="journal article" date="2019" name="Int. J. Syst. Evol. Microbiol.">
        <title>The Global Catalogue of Microorganisms (GCM) 10K type strain sequencing project: providing services to taxonomists for standard genome sequencing and annotation.</title>
        <authorList>
            <consortium name="The Broad Institute Genomics Platform"/>
            <consortium name="The Broad Institute Genome Sequencing Center for Infectious Disease"/>
            <person name="Wu L."/>
            <person name="Ma J."/>
        </authorList>
    </citation>
    <scope>NUCLEOTIDE SEQUENCE [LARGE SCALE GENOMIC DNA]</scope>
    <source>
        <strain evidence="3">JCM 9092</strain>
    </source>
</reference>
<accession>A0ABP6MBW7</accession>
<dbReference type="Pfam" id="PF00903">
    <property type="entry name" value="Glyoxalase"/>
    <property type="match status" value="2"/>
</dbReference>
<dbReference type="CDD" id="cd07247">
    <property type="entry name" value="SgaA_N_like"/>
    <property type="match status" value="2"/>
</dbReference>
<dbReference type="PANTHER" id="PTHR33993">
    <property type="entry name" value="GLYOXALASE-RELATED"/>
    <property type="match status" value="1"/>
</dbReference>
<evidence type="ECO:0000313" key="3">
    <source>
        <dbReference type="Proteomes" id="UP001501637"/>
    </source>
</evidence>
<dbReference type="Proteomes" id="UP001501637">
    <property type="component" value="Unassembled WGS sequence"/>
</dbReference>
<sequence>MLNNRYVVGAPTWVDLGTPDLEGAHAFYRALFGWEFQSGDAQFGGYGMYQADGKTVAGAMTVTADQAPPAWTIYFKTTDADATAKAVEQAGGSTVYEVMDVGDLGRMAVFSDAQGVGFAAWQPGTNKGLDLVDAPNSMCWTELYTPDIKAAQEFYGSVFGWGSTTQAFEGGSYTMVHPAGGTENDMFGGLWPLSEAPEEAEAGPYWTPYFQVTDMDAVLAKVAPAGGTVRVPRMDLAGVGSFAKLADPSGARFALMQPEAPSAG</sequence>
<dbReference type="Gene3D" id="3.10.180.10">
    <property type="entry name" value="2,3-Dihydroxybiphenyl 1,2-Dioxygenase, domain 1"/>
    <property type="match status" value="2"/>
</dbReference>
<comment type="caution">
    <text evidence="2">The sequence shown here is derived from an EMBL/GenBank/DDBJ whole genome shotgun (WGS) entry which is preliminary data.</text>
</comment>
<dbReference type="InterPro" id="IPR052164">
    <property type="entry name" value="Anthracycline_SecMetBiosynth"/>
</dbReference>
<dbReference type="RefSeq" id="WP_344520542.1">
    <property type="nucleotide sequence ID" value="NZ_BAAAUG010000034.1"/>
</dbReference>
<protein>
    <submittedName>
        <fullName evidence="2">VOC family protein</fullName>
    </submittedName>
</protein>
<dbReference type="InterPro" id="IPR037523">
    <property type="entry name" value="VOC_core"/>
</dbReference>
<dbReference type="EMBL" id="BAAAUG010000034">
    <property type="protein sequence ID" value="GAA3099094.1"/>
    <property type="molecule type" value="Genomic_DNA"/>
</dbReference>
<evidence type="ECO:0000259" key="1">
    <source>
        <dbReference type="PROSITE" id="PS51819"/>
    </source>
</evidence>
<keyword evidence="3" id="KW-1185">Reference proteome</keyword>
<feature type="domain" description="VOC" evidence="1">
    <location>
        <begin position="10"/>
        <end position="123"/>
    </location>
</feature>
<evidence type="ECO:0000313" key="2">
    <source>
        <dbReference type="EMBL" id="GAA3099094.1"/>
    </source>
</evidence>
<dbReference type="PROSITE" id="PS51819">
    <property type="entry name" value="VOC"/>
    <property type="match status" value="2"/>
</dbReference>
<dbReference type="InterPro" id="IPR029068">
    <property type="entry name" value="Glyas_Bleomycin-R_OHBP_Dase"/>
</dbReference>
<gene>
    <name evidence="2" type="ORF">GCM10010449_23000</name>
</gene>
<dbReference type="PANTHER" id="PTHR33993:SF10">
    <property type="entry name" value="CONSERVED PROTEIN"/>
    <property type="match status" value="1"/>
</dbReference>
<name>A0ABP6MBW7_9ACTN</name>